<dbReference type="EMBL" id="FNMZ01000007">
    <property type="protein sequence ID" value="SDX61409.1"/>
    <property type="molecule type" value="Genomic_DNA"/>
</dbReference>
<gene>
    <name evidence="2" type="ORF">SAMN05444336_107102</name>
</gene>
<evidence type="ECO:0000313" key="2">
    <source>
        <dbReference type="EMBL" id="SDX61409.1"/>
    </source>
</evidence>
<accession>A0A1H3D6V4</accession>
<evidence type="ECO:0000313" key="3">
    <source>
        <dbReference type="Proteomes" id="UP000199118"/>
    </source>
</evidence>
<proteinExistence type="predicted"/>
<feature type="region of interest" description="Disordered" evidence="1">
    <location>
        <begin position="116"/>
        <end position="148"/>
    </location>
</feature>
<keyword evidence="3" id="KW-1185">Reference proteome</keyword>
<reference evidence="2 3" key="1">
    <citation type="submission" date="2016-10" db="EMBL/GenBank/DDBJ databases">
        <authorList>
            <person name="de Groot N.N."/>
        </authorList>
    </citation>
    <scope>NUCLEOTIDE SEQUENCE [LARGE SCALE GENOMIC DNA]</scope>
    <source>
        <strain evidence="2 3">DSM 17890</strain>
    </source>
</reference>
<dbReference type="RefSeq" id="WP_092683909.1">
    <property type="nucleotide sequence ID" value="NZ_FNMZ01000007.1"/>
</dbReference>
<dbReference type="STRING" id="356660.SAMN05444336_107102"/>
<dbReference type="AlphaFoldDB" id="A0A1H3D6V4"/>
<dbReference type="OrthoDB" id="9991256at2"/>
<sequence length="148" mass="14251">MLLKTLGKYVLMPTAGIGMLASFGMFDLGEGVGKLSVDNSSPAAVGETMLAALEGPLEVARKIAAAGSSIIGGSGELPDFMGNVSSAGDLLPSGDSVTFGSGGAGAAPVAARKTVSVPQAGDGGQAQASALSASGVGKSSRPPQVTAD</sequence>
<name>A0A1H3D6V4_9RHOB</name>
<evidence type="ECO:0000256" key="1">
    <source>
        <dbReference type="SAM" id="MobiDB-lite"/>
    </source>
</evidence>
<dbReference type="Proteomes" id="UP000199118">
    <property type="component" value="Unassembled WGS sequence"/>
</dbReference>
<protein>
    <submittedName>
        <fullName evidence="2">Uncharacterized protein</fullName>
    </submittedName>
</protein>
<organism evidence="2 3">
    <name type="scientific">Albimonas donghaensis</name>
    <dbReference type="NCBI Taxonomy" id="356660"/>
    <lineage>
        <taxon>Bacteria</taxon>
        <taxon>Pseudomonadati</taxon>
        <taxon>Pseudomonadota</taxon>
        <taxon>Alphaproteobacteria</taxon>
        <taxon>Rhodobacterales</taxon>
        <taxon>Paracoccaceae</taxon>
        <taxon>Albimonas</taxon>
    </lineage>
</organism>
<feature type="compositionally biased region" description="Low complexity" evidence="1">
    <location>
        <begin position="125"/>
        <end position="137"/>
    </location>
</feature>